<evidence type="ECO:0000256" key="1">
    <source>
        <dbReference type="ARBA" id="ARBA00001971"/>
    </source>
</evidence>
<keyword evidence="4 7" id="KW-0560">Oxidoreductase</keyword>
<dbReference type="InterPro" id="IPR002403">
    <property type="entry name" value="Cyt_P450_E_grp-IV"/>
</dbReference>
<dbReference type="OrthoDB" id="1470350at2759"/>
<dbReference type="OMA" id="PETWQPK"/>
<evidence type="ECO:0000313" key="10">
    <source>
        <dbReference type="Proteomes" id="UP000007304"/>
    </source>
</evidence>
<proteinExistence type="inferred from homology"/>
<comment type="cofactor">
    <cofactor evidence="1 6">
        <name>heme</name>
        <dbReference type="ChEBI" id="CHEBI:30413"/>
    </cofactor>
</comment>
<keyword evidence="6 7" id="KW-0349">Heme</keyword>
<dbReference type="SUPFAM" id="SSF48264">
    <property type="entry name" value="Cytochrome P450"/>
    <property type="match status" value="1"/>
</dbReference>
<dbReference type="PANTHER" id="PTHR24305">
    <property type="entry name" value="CYTOCHROME P450"/>
    <property type="match status" value="1"/>
</dbReference>
<dbReference type="RefSeq" id="XP_009160741.1">
    <property type="nucleotide sequence ID" value="XM_009162493.1"/>
</dbReference>
<dbReference type="GO" id="GO:0005506">
    <property type="term" value="F:iron ion binding"/>
    <property type="evidence" value="ECO:0007669"/>
    <property type="project" value="InterPro"/>
</dbReference>
<evidence type="ECO:0000256" key="2">
    <source>
        <dbReference type="ARBA" id="ARBA00010617"/>
    </source>
</evidence>
<feature type="region of interest" description="Disordered" evidence="8">
    <location>
        <begin position="302"/>
        <end position="332"/>
    </location>
</feature>
<protein>
    <submittedName>
        <fullName evidence="9">Unspecific monooxygenase</fullName>
    </submittedName>
</protein>
<evidence type="ECO:0000256" key="6">
    <source>
        <dbReference type="PIRSR" id="PIRSR602403-1"/>
    </source>
</evidence>
<sequence>MAVPLFPVIALTAVALLSLYKYIVHPLFFHPLRHIPPAHWSIPIFGDLWITYQRYRSRNNAVTYAAHLKHGSVVRMGANELSINCVDNGIKTVYAGGWEKHAWYPQRFGSYGVMNMFSTIHHLPHSQKKRTMANVYSKTYVASAPQIAANSRILLGKRLLPLIESVSHTGEAVNAHDLNNACAMDFISAYLFGLKASTNFIQDVGARKRILNDYHCRREYEFFSMEVPWLKSLTRKLGCPVVPQFVDDANVNLENWNASMCDGAEKYLQLATSSNNADRSSSYPGDEPIVYKQFSTGITNLRKKDPLAGKDAEDQVTMPSTRGEDADATNNTTGTTQAEIYSEMLDHLGAGHETSAVALTYLYWELSKKPDLQKRLREELLTLTPKIVWPPSPPQSDSEAESSFDLPDPKQIDALPLLHAIVMETLRLHAPIPGMEPRISPAGNNTLGSYSNIPGGVRVSAMPYTLHRNPEVFPDPETWKPERWLAATNTNNTTADAAADHLKEMHRWFWAFGSGGRMCIGSNLATQEIKLLTAALYTNWTTEIVDDKDIHEIDAYTIRPTSNRLMLRFRPVSEGDTS</sequence>
<dbReference type="AlphaFoldDB" id="H6C853"/>
<dbReference type="Pfam" id="PF00067">
    <property type="entry name" value="p450"/>
    <property type="match status" value="1"/>
</dbReference>
<dbReference type="InterPro" id="IPR050121">
    <property type="entry name" value="Cytochrome_P450_monoxygenase"/>
</dbReference>
<name>H6C853_EXODN</name>
<dbReference type="PRINTS" id="PR00385">
    <property type="entry name" value="P450"/>
</dbReference>
<dbReference type="InterPro" id="IPR001128">
    <property type="entry name" value="Cyt_P450"/>
</dbReference>
<dbReference type="GO" id="GO:0020037">
    <property type="term" value="F:heme binding"/>
    <property type="evidence" value="ECO:0007669"/>
    <property type="project" value="InterPro"/>
</dbReference>
<keyword evidence="10" id="KW-1185">Reference proteome</keyword>
<dbReference type="GO" id="GO:0016705">
    <property type="term" value="F:oxidoreductase activity, acting on paired donors, with incorporation or reduction of molecular oxygen"/>
    <property type="evidence" value="ECO:0007669"/>
    <property type="project" value="InterPro"/>
</dbReference>
<comment type="similarity">
    <text evidence="2 7">Belongs to the cytochrome P450 family.</text>
</comment>
<evidence type="ECO:0000313" key="9">
    <source>
        <dbReference type="EMBL" id="EHY60280.1"/>
    </source>
</evidence>
<feature type="region of interest" description="Disordered" evidence="8">
    <location>
        <begin position="386"/>
        <end position="408"/>
    </location>
</feature>
<evidence type="ECO:0000256" key="3">
    <source>
        <dbReference type="ARBA" id="ARBA00022723"/>
    </source>
</evidence>
<dbReference type="Proteomes" id="UP000007304">
    <property type="component" value="Unassembled WGS sequence"/>
</dbReference>
<dbReference type="Gene3D" id="1.10.630.10">
    <property type="entry name" value="Cytochrome P450"/>
    <property type="match status" value="1"/>
</dbReference>
<reference evidence="9" key="1">
    <citation type="submission" date="2011-07" db="EMBL/GenBank/DDBJ databases">
        <title>The Genome Sequence of Exophiala (Wangiella) dermatitidis NIH/UT8656.</title>
        <authorList>
            <consortium name="The Broad Institute Genome Sequencing Platform"/>
            <person name="Cuomo C."/>
            <person name="Wang Z."/>
            <person name="Hunicke-Smith S."/>
            <person name="Szanislo P.J."/>
            <person name="Earl A."/>
            <person name="Young S.K."/>
            <person name="Zeng Q."/>
            <person name="Gargeya S."/>
            <person name="Fitzgerald M."/>
            <person name="Haas B."/>
            <person name="Abouelleil A."/>
            <person name="Alvarado L."/>
            <person name="Arachchi H.M."/>
            <person name="Berlin A."/>
            <person name="Brown A."/>
            <person name="Chapman S.B."/>
            <person name="Chen Z."/>
            <person name="Dunbar C."/>
            <person name="Freedman E."/>
            <person name="Gearin G."/>
            <person name="Gellesch M."/>
            <person name="Goldberg J."/>
            <person name="Griggs A."/>
            <person name="Gujja S."/>
            <person name="Heiman D."/>
            <person name="Howarth C."/>
            <person name="Larson L."/>
            <person name="Lui A."/>
            <person name="MacDonald P.J.P."/>
            <person name="Montmayeur A."/>
            <person name="Murphy C."/>
            <person name="Neiman D."/>
            <person name="Pearson M."/>
            <person name="Priest M."/>
            <person name="Roberts A."/>
            <person name="Saif S."/>
            <person name="Shea T."/>
            <person name="Shenoy N."/>
            <person name="Sisk P."/>
            <person name="Stolte C."/>
            <person name="Sykes S."/>
            <person name="Wortman J."/>
            <person name="Nusbaum C."/>
            <person name="Birren B."/>
        </authorList>
    </citation>
    <scope>NUCLEOTIDE SEQUENCE</scope>
    <source>
        <strain evidence="9">NIH/UT8656</strain>
    </source>
</reference>
<evidence type="ECO:0000256" key="4">
    <source>
        <dbReference type="ARBA" id="ARBA00023002"/>
    </source>
</evidence>
<dbReference type="STRING" id="858893.H6C853"/>
<dbReference type="InterPro" id="IPR017972">
    <property type="entry name" value="Cyt_P450_CS"/>
</dbReference>
<organism evidence="9 10">
    <name type="scientific">Exophiala dermatitidis (strain ATCC 34100 / CBS 525.76 / NIH/UT8656)</name>
    <name type="common">Black yeast</name>
    <name type="synonym">Wangiella dermatitidis</name>
    <dbReference type="NCBI Taxonomy" id="858893"/>
    <lineage>
        <taxon>Eukaryota</taxon>
        <taxon>Fungi</taxon>
        <taxon>Dikarya</taxon>
        <taxon>Ascomycota</taxon>
        <taxon>Pezizomycotina</taxon>
        <taxon>Eurotiomycetes</taxon>
        <taxon>Chaetothyriomycetidae</taxon>
        <taxon>Chaetothyriales</taxon>
        <taxon>Herpotrichiellaceae</taxon>
        <taxon>Exophiala</taxon>
    </lineage>
</organism>
<dbReference type="CDD" id="cd11059">
    <property type="entry name" value="CYP_fungal"/>
    <property type="match status" value="1"/>
</dbReference>
<dbReference type="PANTHER" id="PTHR24305:SF166">
    <property type="entry name" value="CYTOCHROME P450 12A4, MITOCHONDRIAL-RELATED"/>
    <property type="match status" value="1"/>
</dbReference>
<feature type="binding site" description="axial binding residue" evidence="6">
    <location>
        <position position="519"/>
    </location>
    <ligand>
        <name>heme</name>
        <dbReference type="ChEBI" id="CHEBI:30413"/>
    </ligand>
    <ligandPart>
        <name>Fe</name>
        <dbReference type="ChEBI" id="CHEBI:18248"/>
    </ligandPart>
</feature>
<gene>
    <name evidence="9" type="ORF">HMPREF1120_08248</name>
</gene>
<dbReference type="eggNOG" id="KOG0157">
    <property type="taxonomic scope" value="Eukaryota"/>
</dbReference>
<dbReference type="PROSITE" id="PS00086">
    <property type="entry name" value="CYTOCHROME_P450"/>
    <property type="match status" value="1"/>
</dbReference>
<evidence type="ECO:0000256" key="5">
    <source>
        <dbReference type="ARBA" id="ARBA00023004"/>
    </source>
</evidence>
<evidence type="ECO:0000256" key="8">
    <source>
        <dbReference type="SAM" id="MobiDB-lite"/>
    </source>
</evidence>
<keyword evidence="5 6" id="KW-0408">Iron</keyword>
<keyword evidence="7 9" id="KW-0503">Monooxygenase</keyword>
<dbReference type="VEuPathDB" id="FungiDB:HMPREF1120_08248"/>
<dbReference type="PRINTS" id="PR00465">
    <property type="entry name" value="EP450IV"/>
</dbReference>
<dbReference type="HOGENOM" id="CLU_001570_14_2_1"/>
<dbReference type="GO" id="GO:0004497">
    <property type="term" value="F:monooxygenase activity"/>
    <property type="evidence" value="ECO:0007669"/>
    <property type="project" value="UniProtKB-KW"/>
</dbReference>
<keyword evidence="3 6" id="KW-0479">Metal-binding</keyword>
<accession>H6C853</accession>
<evidence type="ECO:0000256" key="7">
    <source>
        <dbReference type="RuleBase" id="RU000461"/>
    </source>
</evidence>
<dbReference type="EMBL" id="JH226136">
    <property type="protein sequence ID" value="EHY60280.1"/>
    <property type="molecule type" value="Genomic_DNA"/>
</dbReference>
<dbReference type="GeneID" id="20312887"/>
<feature type="compositionally biased region" description="Basic and acidic residues" evidence="8">
    <location>
        <begin position="302"/>
        <end position="313"/>
    </location>
</feature>
<dbReference type="InParanoid" id="H6C853"/>
<dbReference type="InterPro" id="IPR036396">
    <property type="entry name" value="Cyt_P450_sf"/>
</dbReference>